<feature type="coiled-coil region" evidence="6">
    <location>
        <begin position="114"/>
        <end position="178"/>
    </location>
</feature>
<feature type="compositionally biased region" description="Polar residues" evidence="7">
    <location>
        <begin position="39"/>
        <end position="49"/>
    </location>
</feature>
<name>A0A8B6FUF2_MYTGA</name>
<feature type="compositionally biased region" description="Basic residues" evidence="7">
    <location>
        <begin position="408"/>
        <end position="418"/>
    </location>
</feature>
<gene>
    <name evidence="8" type="ORF">MGAL_10B014479</name>
</gene>
<protein>
    <submittedName>
        <fullName evidence="8">Outer dense fiber protein 2</fullName>
    </submittedName>
</protein>
<evidence type="ECO:0000256" key="2">
    <source>
        <dbReference type="ARBA" id="ARBA00009316"/>
    </source>
</evidence>
<sequence>MERGLRATSPVHVHVEDDVPIHVHVKQKTKTKKAAAKTSNTNLARSSSGRTKKTCSAKARVKSAQSGPWVPAPAKSSSRQKVTWQGPTHRLEINHPTRVEDLSTDEEEQVHGQMRGYEKKIDSLMTEVGTLKNEVELQHTYKELEEREDMLEASKHVMAEQSRELDKTMDELTLTERENRLLRKSVELLADEKDEARYDTEILGSERERLMKKLIETEMDGQAAVKQIGELRDALRRLREENRISSSDSTRLSRHKDLLMEKMADFEATNKALRRILREQHEYEAAAIRLGEQRDVLLKKLADSDRRNERIHIELEDRDRHIRELRGQISAQREEVATLSGLQHSIEQTRAHLQKQLRQKEADCNRMAVQVRTVESSRAQDKIEIEHLTEMLAKAKDKAERDKEALKKATRVQKQRATKSHDALEQLNSQLLEKDAHHEELRSQLEQIHPRYDKVCKEKSQILAENSALKTRLGEVEALMDRVEHSSKSHTDTIVVELREKQQEVAYLKADNEKLKSSIATIEAKFRQADEELVQLRGNLKQYENLVEEYKSQVKVRLHQRLQELEPLPEMLKSSELRLYESQERMNIYEKKNGESTKLISELTAKVEHVTEQMDQMRNKWHDSQDENKLLGTKVDALERKLRDSEDHNRDMSTNIAKRDEALHQTNLRLEEKVRENAGLTRQLENALTDLRRQSENVRDKQGQKERTYQARITDLESQLSQARAEIAKVRREKEESERKFNSRLYDIKDRLEQSHSTNRSMQNYVQFLKNSYANVFGDSVTSYPPTPIS</sequence>
<keyword evidence="4 6" id="KW-0175">Coiled coil</keyword>
<keyword evidence="5" id="KW-0206">Cytoskeleton</keyword>
<comment type="caution">
    <text evidence="8">The sequence shown here is derived from an EMBL/GenBank/DDBJ whole genome shotgun (WGS) entry which is preliminary data.</text>
</comment>
<evidence type="ECO:0000256" key="1">
    <source>
        <dbReference type="ARBA" id="ARBA00004300"/>
    </source>
</evidence>
<dbReference type="EMBL" id="UYJE01007250">
    <property type="protein sequence ID" value="VDI53029.1"/>
    <property type="molecule type" value="Genomic_DNA"/>
</dbReference>
<feature type="region of interest" description="Disordered" evidence="7">
    <location>
        <begin position="27"/>
        <end position="85"/>
    </location>
</feature>
<feature type="compositionally biased region" description="Polar residues" evidence="7">
    <location>
        <begin position="75"/>
        <end position="85"/>
    </location>
</feature>
<comment type="subcellular location">
    <subcellularLocation>
        <location evidence="1">Cytoplasm</location>
        <location evidence="1">Cytoskeleton</location>
        <location evidence="1">Microtubule organizing center</location>
        <location evidence="1">Centrosome</location>
    </subcellularLocation>
</comment>
<evidence type="ECO:0000256" key="4">
    <source>
        <dbReference type="ARBA" id="ARBA00023054"/>
    </source>
</evidence>
<evidence type="ECO:0000256" key="6">
    <source>
        <dbReference type="SAM" id="Coils"/>
    </source>
</evidence>
<evidence type="ECO:0000313" key="8">
    <source>
        <dbReference type="EMBL" id="VDI53029.1"/>
    </source>
</evidence>
<evidence type="ECO:0000256" key="3">
    <source>
        <dbReference type="ARBA" id="ARBA00022490"/>
    </source>
</evidence>
<organism evidence="8 9">
    <name type="scientific">Mytilus galloprovincialis</name>
    <name type="common">Mediterranean mussel</name>
    <dbReference type="NCBI Taxonomy" id="29158"/>
    <lineage>
        <taxon>Eukaryota</taxon>
        <taxon>Metazoa</taxon>
        <taxon>Spiralia</taxon>
        <taxon>Lophotrochozoa</taxon>
        <taxon>Mollusca</taxon>
        <taxon>Bivalvia</taxon>
        <taxon>Autobranchia</taxon>
        <taxon>Pteriomorphia</taxon>
        <taxon>Mytilida</taxon>
        <taxon>Mytiloidea</taxon>
        <taxon>Mytilidae</taxon>
        <taxon>Mytilinae</taxon>
        <taxon>Mytilus</taxon>
    </lineage>
</organism>
<dbReference type="PANTHER" id="PTHR23162">
    <property type="entry name" value="OUTER DENSE FIBER OF SPERM TAILS 2"/>
    <property type="match status" value="1"/>
</dbReference>
<proteinExistence type="inferred from homology"/>
<feature type="coiled-coil region" evidence="6">
    <location>
        <begin position="600"/>
        <end position="740"/>
    </location>
</feature>
<comment type="similarity">
    <text evidence="2">Belongs to the ODF2 family.</text>
</comment>
<dbReference type="AlphaFoldDB" id="A0A8B6FUF2"/>
<feature type="compositionally biased region" description="Basic residues" evidence="7">
    <location>
        <begin position="50"/>
        <end position="61"/>
    </location>
</feature>
<evidence type="ECO:0000256" key="5">
    <source>
        <dbReference type="ARBA" id="ARBA00023212"/>
    </source>
</evidence>
<dbReference type="PANTHER" id="PTHR23162:SF10">
    <property type="entry name" value="FI13205P"/>
    <property type="match status" value="1"/>
</dbReference>
<accession>A0A8B6FUF2</accession>
<keyword evidence="3" id="KW-0963">Cytoplasm</keyword>
<feature type="region of interest" description="Disordered" evidence="7">
    <location>
        <begin position="399"/>
        <end position="422"/>
    </location>
</feature>
<evidence type="ECO:0000256" key="7">
    <source>
        <dbReference type="SAM" id="MobiDB-lite"/>
    </source>
</evidence>
<dbReference type="SUPFAM" id="SSF57997">
    <property type="entry name" value="Tropomyosin"/>
    <property type="match status" value="1"/>
</dbReference>
<reference evidence="8" key="1">
    <citation type="submission" date="2018-11" db="EMBL/GenBank/DDBJ databases">
        <authorList>
            <person name="Alioto T."/>
            <person name="Alioto T."/>
        </authorList>
    </citation>
    <scope>NUCLEOTIDE SEQUENCE</scope>
</reference>
<dbReference type="GO" id="GO:0005813">
    <property type="term" value="C:centrosome"/>
    <property type="evidence" value="ECO:0007669"/>
    <property type="project" value="UniProtKB-SubCell"/>
</dbReference>
<evidence type="ECO:0000313" key="9">
    <source>
        <dbReference type="Proteomes" id="UP000596742"/>
    </source>
</evidence>
<dbReference type="InterPro" id="IPR026099">
    <property type="entry name" value="Odf2-rel"/>
</dbReference>
<feature type="coiled-coil region" evidence="6">
    <location>
        <begin position="498"/>
        <end position="553"/>
    </location>
</feature>
<dbReference type="Proteomes" id="UP000596742">
    <property type="component" value="Unassembled WGS sequence"/>
</dbReference>
<keyword evidence="9" id="KW-1185">Reference proteome</keyword>
<dbReference type="GO" id="GO:1902017">
    <property type="term" value="P:regulation of cilium assembly"/>
    <property type="evidence" value="ECO:0007669"/>
    <property type="project" value="TreeGrafter"/>
</dbReference>